<protein>
    <submittedName>
        <fullName evidence="1">Uncharacterized protein</fullName>
    </submittedName>
</protein>
<organism evidence="1 2">
    <name type="scientific">Taxus chinensis</name>
    <name type="common">Chinese yew</name>
    <name type="synonym">Taxus wallichiana var. chinensis</name>
    <dbReference type="NCBI Taxonomy" id="29808"/>
    <lineage>
        <taxon>Eukaryota</taxon>
        <taxon>Viridiplantae</taxon>
        <taxon>Streptophyta</taxon>
        <taxon>Embryophyta</taxon>
        <taxon>Tracheophyta</taxon>
        <taxon>Spermatophyta</taxon>
        <taxon>Pinopsida</taxon>
        <taxon>Pinidae</taxon>
        <taxon>Conifers II</taxon>
        <taxon>Cupressales</taxon>
        <taxon>Taxaceae</taxon>
        <taxon>Taxus</taxon>
    </lineage>
</organism>
<dbReference type="Proteomes" id="UP000824469">
    <property type="component" value="Unassembled WGS sequence"/>
</dbReference>
<feature type="non-terminal residue" evidence="1">
    <location>
        <position position="84"/>
    </location>
</feature>
<sequence length="84" mass="9447">MVLGVLYVISQRVNGEWNEVGGAPGYGCGLNEVNQVGRLRRQFYFLEEEDREIKTQNVRGGQRISTYPESDACWSVVNIDEGGH</sequence>
<comment type="caution">
    <text evidence="1">The sequence shown here is derived from an EMBL/GenBank/DDBJ whole genome shotgun (WGS) entry which is preliminary data.</text>
</comment>
<accession>A0AA38FWH2</accession>
<evidence type="ECO:0000313" key="2">
    <source>
        <dbReference type="Proteomes" id="UP000824469"/>
    </source>
</evidence>
<proteinExistence type="predicted"/>
<keyword evidence="2" id="KW-1185">Reference proteome</keyword>
<reference evidence="1 2" key="1">
    <citation type="journal article" date="2021" name="Nat. Plants">
        <title>The Taxus genome provides insights into paclitaxel biosynthesis.</title>
        <authorList>
            <person name="Xiong X."/>
            <person name="Gou J."/>
            <person name="Liao Q."/>
            <person name="Li Y."/>
            <person name="Zhou Q."/>
            <person name="Bi G."/>
            <person name="Li C."/>
            <person name="Du R."/>
            <person name="Wang X."/>
            <person name="Sun T."/>
            <person name="Guo L."/>
            <person name="Liang H."/>
            <person name="Lu P."/>
            <person name="Wu Y."/>
            <person name="Zhang Z."/>
            <person name="Ro D.K."/>
            <person name="Shang Y."/>
            <person name="Huang S."/>
            <person name="Yan J."/>
        </authorList>
    </citation>
    <scope>NUCLEOTIDE SEQUENCE [LARGE SCALE GENOMIC DNA]</scope>
    <source>
        <strain evidence="1">Ta-2019</strain>
    </source>
</reference>
<dbReference type="AlphaFoldDB" id="A0AA38FWH2"/>
<name>A0AA38FWH2_TAXCH</name>
<gene>
    <name evidence="1" type="ORF">KI387_025729</name>
</gene>
<evidence type="ECO:0000313" key="1">
    <source>
        <dbReference type="EMBL" id="KAH9310694.1"/>
    </source>
</evidence>
<dbReference type="EMBL" id="JAHRHJ020000006">
    <property type="protein sequence ID" value="KAH9310694.1"/>
    <property type="molecule type" value="Genomic_DNA"/>
</dbReference>